<gene>
    <name evidence="4" type="ORF">CBR_g8959</name>
</gene>
<keyword evidence="1" id="KW-0175">Coiled coil</keyword>
<dbReference type="SMART" id="SM00338">
    <property type="entry name" value="BRLZ"/>
    <property type="match status" value="1"/>
</dbReference>
<dbReference type="InterPro" id="IPR004827">
    <property type="entry name" value="bZIP"/>
</dbReference>
<comment type="caution">
    <text evidence="4">The sequence shown here is derived from an EMBL/GenBank/DDBJ whole genome shotgun (WGS) entry which is preliminary data.</text>
</comment>
<dbReference type="Gramene" id="GBG71541">
    <property type="protein sequence ID" value="GBG71541"/>
    <property type="gene ID" value="CBR_g8959"/>
</dbReference>
<keyword evidence="5" id="KW-1185">Reference proteome</keyword>
<dbReference type="PANTHER" id="PTHR46324">
    <property type="entry name" value="BASIC LEUCINE ZIPPER 43-RELATED"/>
    <property type="match status" value="1"/>
</dbReference>
<evidence type="ECO:0000259" key="3">
    <source>
        <dbReference type="PROSITE" id="PS50217"/>
    </source>
</evidence>
<evidence type="ECO:0000313" key="4">
    <source>
        <dbReference type="EMBL" id="GBG71541.1"/>
    </source>
</evidence>
<feature type="compositionally biased region" description="Low complexity" evidence="2">
    <location>
        <begin position="369"/>
        <end position="381"/>
    </location>
</feature>
<feature type="region of interest" description="Disordered" evidence="2">
    <location>
        <begin position="281"/>
        <end position="301"/>
    </location>
</feature>
<organism evidence="4 5">
    <name type="scientific">Chara braunii</name>
    <name type="common">Braun's stonewort</name>
    <dbReference type="NCBI Taxonomy" id="69332"/>
    <lineage>
        <taxon>Eukaryota</taxon>
        <taxon>Viridiplantae</taxon>
        <taxon>Streptophyta</taxon>
        <taxon>Charophyceae</taxon>
        <taxon>Charales</taxon>
        <taxon>Characeae</taxon>
        <taxon>Chara</taxon>
    </lineage>
</organism>
<proteinExistence type="predicted"/>
<feature type="compositionally biased region" description="Gly residues" evidence="2">
    <location>
        <begin position="172"/>
        <end position="205"/>
    </location>
</feature>
<evidence type="ECO:0000313" key="5">
    <source>
        <dbReference type="Proteomes" id="UP000265515"/>
    </source>
</evidence>
<dbReference type="Proteomes" id="UP000265515">
    <property type="component" value="Unassembled WGS sequence"/>
</dbReference>
<sequence>MCQRPALYPAEIAATALTQRVGGVAVRAAGAALRSPLFANECVNGNGTLGITGQTTSTSLTSASYGDGVSAGGGGGGGGGGGVSGAGEYYYEGYGRKEDTAGRGRRRAATWGAENADALIRGLERRFVEEVGAGFVSSSAEWSGLAALRELLQAPAEITTAAAAAAAVSGPEVGGGSGGGGGANERGAGGAVDEAAGGGGGGDNEGPGRSLRRASGRGCGGGGGAAAGGDATTTAAAAVEPAAAAAVDYRPSCSPPPIGNRNPDLLGRDCGTAATVTGASHGALSSPLMSHSAESGDREVERGGSAMAMEVGERREREVICADVEGSLQEIGRTTAGGLPSFSKDGRGNSGCSNLEQTNNARGPVCPASTSSLESSLSNGSQYRGMEASGSGRVISTEVAFEKGTRKGDIMSRLDGPVSTTSCLNAQMIGCSDGPPVANANWRMSSMPLSPMPPFSTYGSTYFPAPAAFPTYGGLNGNAMPLRNATQIQSKAEETGVPVMGLPARPLCSDADASVSWIPQRMSFLQNGFGSSTTPDVQNLAARGSAPVKGFSEELGNLAICGDGEAAGMPLPMVAQRGPRYCMDGSYDIQSLPHGCTAMGACHQDMMGYSPTDGNVSSDVEDVVIDEKKRRRMMSNRDSARRSRQRRQERLELLERQAALLRVENSKLRSRTMSVTDQMLRYEEENKHLIEELTSLKEEVASLRRGGSGGLTGSGMGNSSDAACESSGNDAEQCQTKEQCAPGCCKDGEMDGNGVDMLHGTSQTAKRMRNGVEKDVAGSNAQRGAGPTGNDASSTEVDEMDNKEVLANLNQDETNRTACSYHNAVSALGKNDAEGESGIPKDAPSCTCTNHSVGSSSPDELDLDDTEMLVMDEEMLRSARRVGEEGESARKGESCMRMVDVRCDGQNQTGYRSDCLFGYGMPNTLSTSVTPCNFDGQGSDAMIASGNWTLEELFSFNFEAE</sequence>
<name>A0A388KNC8_CHABU</name>
<dbReference type="PANTHER" id="PTHR46324:SF26">
    <property type="entry name" value="OS02G0728001 PROTEIN"/>
    <property type="match status" value="1"/>
</dbReference>
<feature type="region of interest" description="Disordered" evidence="2">
    <location>
        <begin position="776"/>
        <end position="798"/>
    </location>
</feature>
<reference evidence="4 5" key="1">
    <citation type="journal article" date="2018" name="Cell">
        <title>The Chara Genome: Secondary Complexity and Implications for Plant Terrestrialization.</title>
        <authorList>
            <person name="Nishiyama T."/>
            <person name="Sakayama H."/>
            <person name="Vries J.D."/>
            <person name="Buschmann H."/>
            <person name="Saint-Marcoux D."/>
            <person name="Ullrich K.K."/>
            <person name="Haas F.B."/>
            <person name="Vanderstraeten L."/>
            <person name="Becker D."/>
            <person name="Lang D."/>
            <person name="Vosolsobe S."/>
            <person name="Rombauts S."/>
            <person name="Wilhelmsson P.K.I."/>
            <person name="Janitza P."/>
            <person name="Kern R."/>
            <person name="Heyl A."/>
            <person name="Rumpler F."/>
            <person name="Villalobos L.I.A.C."/>
            <person name="Clay J.M."/>
            <person name="Skokan R."/>
            <person name="Toyoda A."/>
            <person name="Suzuki Y."/>
            <person name="Kagoshima H."/>
            <person name="Schijlen E."/>
            <person name="Tajeshwar N."/>
            <person name="Catarino B."/>
            <person name="Hetherington A.J."/>
            <person name="Saltykova A."/>
            <person name="Bonnot C."/>
            <person name="Breuninger H."/>
            <person name="Symeonidi A."/>
            <person name="Radhakrishnan G.V."/>
            <person name="Van Nieuwerburgh F."/>
            <person name="Deforce D."/>
            <person name="Chang C."/>
            <person name="Karol K.G."/>
            <person name="Hedrich R."/>
            <person name="Ulvskov P."/>
            <person name="Glockner G."/>
            <person name="Delwiche C.F."/>
            <person name="Petrasek J."/>
            <person name="Van de Peer Y."/>
            <person name="Friml J."/>
            <person name="Beilby M."/>
            <person name="Dolan L."/>
            <person name="Kohara Y."/>
            <person name="Sugano S."/>
            <person name="Fujiyama A."/>
            <person name="Delaux P.-M."/>
            <person name="Quint M."/>
            <person name="TheiBen G."/>
            <person name="Hagemann M."/>
            <person name="Harholt J."/>
            <person name="Dunand C."/>
            <person name="Zachgo S."/>
            <person name="Langdale J."/>
            <person name="Maumus F."/>
            <person name="Straeten D.V.D."/>
            <person name="Gould S.B."/>
            <person name="Rensing S.A."/>
        </authorList>
    </citation>
    <scope>NUCLEOTIDE SEQUENCE [LARGE SCALE GENOMIC DNA]</scope>
    <source>
        <strain evidence="4 5">S276</strain>
    </source>
</reference>
<dbReference type="Gene3D" id="1.20.5.170">
    <property type="match status" value="1"/>
</dbReference>
<dbReference type="GO" id="GO:0003700">
    <property type="term" value="F:DNA-binding transcription factor activity"/>
    <property type="evidence" value="ECO:0007669"/>
    <property type="project" value="InterPro"/>
</dbReference>
<dbReference type="PROSITE" id="PS50217">
    <property type="entry name" value="BZIP"/>
    <property type="match status" value="1"/>
</dbReference>
<dbReference type="PROSITE" id="PS00036">
    <property type="entry name" value="BZIP_BASIC"/>
    <property type="match status" value="1"/>
</dbReference>
<protein>
    <recommendedName>
        <fullName evidence="3">BZIP domain-containing protein</fullName>
    </recommendedName>
</protein>
<dbReference type="EMBL" id="BFEA01000148">
    <property type="protein sequence ID" value="GBG71541.1"/>
    <property type="molecule type" value="Genomic_DNA"/>
</dbReference>
<evidence type="ECO:0000256" key="1">
    <source>
        <dbReference type="SAM" id="Coils"/>
    </source>
</evidence>
<feature type="region of interest" description="Disordered" evidence="2">
    <location>
        <begin position="333"/>
        <end position="386"/>
    </location>
</feature>
<dbReference type="InterPro" id="IPR046347">
    <property type="entry name" value="bZIP_sf"/>
</dbReference>
<dbReference type="AlphaFoldDB" id="A0A388KNC8"/>
<feature type="compositionally biased region" description="Polar residues" evidence="2">
    <location>
        <begin position="350"/>
        <end position="361"/>
    </location>
</feature>
<evidence type="ECO:0000256" key="2">
    <source>
        <dbReference type="SAM" id="MobiDB-lite"/>
    </source>
</evidence>
<feature type="coiled-coil region" evidence="1">
    <location>
        <begin position="637"/>
        <end position="706"/>
    </location>
</feature>
<accession>A0A388KNC8</accession>
<feature type="compositionally biased region" description="Gly residues" evidence="2">
    <location>
        <begin position="217"/>
        <end position="227"/>
    </location>
</feature>
<dbReference type="SUPFAM" id="SSF57959">
    <property type="entry name" value="Leucine zipper domain"/>
    <property type="match status" value="1"/>
</dbReference>
<feature type="region of interest" description="Disordered" evidence="2">
    <location>
        <begin position="169"/>
        <end position="230"/>
    </location>
</feature>
<dbReference type="Pfam" id="PF00170">
    <property type="entry name" value="bZIP_1"/>
    <property type="match status" value="1"/>
</dbReference>
<feature type="domain" description="BZIP" evidence="3">
    <location>
        <begin position="626"/>
        <end position="689"/>
    </location>
</feature>
<dbReference type="InterPro" id="IPR044521">
    <property type="entry name" value="AtbZIP8/43"/>
</dbReference>